<dbReference type="Proteomes" id="UP000550707">
    <property type="component" value="Unassembled WGS sequence"/>
</dbReference>
<reference evidence="1 2" key="1">
    <citation type="journal article" date="2020" name="Nature">
        <title>Six reference-quality genomes reveal evolution of bat adaptations.</title>
        <authorList>
            <person name="Jebb D."/>
            <person name="Huang Z."/>
            <person name="Pippel M."/>
            <person name="Hughes G.M."/>
            <person name="Lavrichenko K."/>
            <person name="Devanna P."/>
            <person name="Winkler S."/>
            <person name="Jermiin L.S."/>
            <person name="Skirmuntt E.C."/>
            <person name="Katzourakis A."/>
            <person name="Burkitt-Gray L."/>
            <person name="Ray D.A."/>
            <person name="Sullivan K.A.M."/>
            <person name="Roscito J.G."/>
            <person name="Kirilenko B.M."/>
            <person name="Davalos L.M."/>
            <person name="Corthals A.P."/>
            <person name="Power M.L."/>
            <person name="Jones G."/>
            <person name="Ransome R.D."/>
            <person name="Dechmann D.K.N."/>
            <person name="Locatelli A.G."/>
            <person name="Puechmaille S.J."/>
            <person name="Fedrigo O."/>
            <person name="Jarvis E.D."/>
            <person name="Hiller M."/>
            <person name="Vernes S.C."/>
            <person name="Myers E.W."/>
            <person name="Teeling E.C."/>
        </authorList>
    </citation>
    <scope>NUCLEOTIDE SEQUENCE [LARGE SCALE GENOMIC DNA]</scope>
    <source>
        <strain evidence="1">MMolMol1</strain>
        <tissue evidence="1">Muscle</tissue>
    </source>
</reference>
<accession>A0A7J8I8N8</accession>
<organism evidence="1 2">
    <name type="scientific">Molossus molossus</name>
    <name type="common">Pallas' mastiff bat</name>
    <name type="synonym">Vespertilio molossus</name>
    <dbReference type="NCBI Taxonomy" id="27622"/>
    <lineage>
        <taxon>Eukaryota</taxon>
        <taxon>Metazoa</taxon>
        <taxon>Chordata</taxon>
        <taxon>Craniata</taxon>
        <taxon>Vertebrata</taxon>
        <taxon>Euteleostomi</taxon>
        <taxon>Mammalia</taxon>
        <taxon>Eutheria</taxon>
        <taxon>Laurasiatheria</taxon>
        <taxon>Chiroptera</taxon>
        <taxon>Yangochiroptera</taxon>
        <taxon>Molossidae</taxon>
        <taxon>Molossus</taxon>
    </lineage>
</organism>
<proteinExistence type="predicted"/>
<sequence>MKTYLALHAPVSPRPNLPLSSSASFTFRLIPPGRLSHVVPLLWGALFSLSPQLPPTPLPGSTSCSIFSPAVPGQVSPENLSPHIPFLPQDSSLVTIMHGKNMHACAGEIPSWCMWTRVDMYKHALRGKRKERRRKRKM</sequence>
<name>A0A7J8I8N8_MOLMO</name>
<dbReference type="EMBL" id="JACASF010000004">
    <property type="protein sequence ID" value="KAF6480927.1"/>
    <property type="molecule type" value="Genomic_DNA"/>
</dbReference>
<dbReference type="InParanoid" id="A0A7J8I8N8"/>
<evidence type="ECO:0000313" key="1">
    <source>
        <dbReference type="EMBL" id="KAF6480927.1"/>
    </source>
</evidence>
<comment type="caution">
    <text evidence="1">The sequence shown here is derived from an EMBL/GenBank/DDBJ whole genome shotgun (WGS) entry which is preliminary data.</text>
</comment>
<keyword evidence="2" id="KW-1185">Reference proteome</keyword>
<gene>
    <name evidence="1" type="ORF">HJG59_010712</name>
</gene>
<dbReference type="AlphaFoldDB" id="A0A7J8I8N8"/>
<evidence type="ECO:0000313" key="2">
    <source>
        <dbReference type="Proteomes" id="UP000550707"/>
    </source>
</evidence>
<protein>
    <submittedName>
        <fullName evidence="1">Uncharacterized protein</fullName>
    </submittedName>
</protein>